<proteinExistence type="predicted"/>
<protein>
    <submittedName>
        <fullName evidence="1">Uncharacterized protein</fullName>
    </submittedName>
</protein>
<dbReference type="EMBL" id="CP000092">
    <property type="protein sequence ID" value="AAZ65325.1"/>
    <property type="molecule type" value="Genomic_DNA"/>
</dbReference>
<reference evidence="1" key="1">
    <citation type="submission" date="2005-08" db="EMBL/GenBank/DDBJ databases">
        <title>Complete sequence of a megaplasmid of Ralstonia eutropha JMP134.</title>
        <authorList>
            <person name="Copeland A."/>
            <person name="Lucas S."/>
            <person name="Lapidus A."/>
            <person name="Barry K."/>
            <person name="Detter J.C."/>
            <person name="Glavina T."/>
            <person name="Hammon N."/>
            <person name="Israni S."/>
            <person name="Pitluck S."/>
            <person name="Goltsman E."/>
            <person name="Martinez M."/>
            <person name="Vergez L."/>
            <person name="Larimer F."/>
            <person name="Land M."/>
            <person name="Lykidis A."/>
            <person name="Richardson P."/>
        </authorList>
    </citation>
    <scope>NUCLEOTIDE SEQUENCE [LARGE SCALE GENOMIC DNA]</scope>
    <source>
        <strain evidence="1">JMP134</strain>
        <plasmid evidence="1">megaplasmid</plasmid>
    </source>
</reference>
<dbReference type="KEGG" id="reu:Reut_C5989"/>
<sequence length="153" mass="16117">MCKQVLEAEPSNTTVPLEIACAVAHLLNWRGTSAIVGGTRRWSVGATDLHTDARAFLMNDNTYPATVIYPDGTSAAISLPLSMDARLGVIQNLVGGCIEGIPLSSGRYMFLSESGEASAINQLATDIARASESIMADDHIAGVAVIVPMELTQ</sequence>
<gene>
    <name evidence="1" type="ordered locus">Reut_C5989</name>
</gene>
<dbReference type="AlphaFoldDB" id="Q46NE6"/>
<accession>Q46NE6</accession>
<dbReference type="HOGENOM" id="CLU_1710218_0_0_4"/>
<geneLocation type="plasmid" evidence="1">
    <name>megaplasmid</name>
</geneLocation>
<name>Q46NE6_CUPPJ</name>
<keyword evidence="1" id="KW-0614">Plasmid</keyword>
<evidence type="ECO:0000313" key="1">
    <source>
        <dbReference type="EMBL" id="AAZ65325.1"/>
    </source>
</evidence>
<organism evidence="1">
    <name type="scientific">Cupriavidus pinatubonensis (strain JMP 134 / LMG 1197)</name>
    <name type="common">Cupriavidus necator (strain JMP 134)</name>
    <dbReference type="NCBI Taxonomy" id="264198"/>
    <lineage>
        <taxon>Bacteria</taxon>
        <taxon>Pseudomonadati</taxon>
        <taxon>Pseudomonadota</taxon>
        <taxon>Betaproteobacteria</taxon>
        <taxon>Burkholderiales</taxon>
        <taxon>Burkholderiaceae</taxon>
        <taxon>Cupriavidus</taxon>
    </lineage>
</organism>